<accession>A0A1M7ZVG2</accession>
<name>A0A1M7ZVG2_9FLAO</name>
<dbReference type="RefSeq" id="WP_073582516.1">
    <property type="nucleotide sequence ID" value="NZ_CBCSEA010000015.1"/>
</dbReference>
<evidence type="ECO:0000313" key="1">
    <source>
        <dbReference type="EMBL" id="SHO72871.1"/>
    </source>
</evidence>
<protein>
    <submittedName>
        <fullName evidence="1">Uncharacterized protein</fullName>
    </submittedName>
</protein>
<dbReference type="STRING" id="416016.SAMN05443547_1215"/>
<keyword evidence="2" id="KW-1185">Reference proteome</keyword>
<proteinExistence type="predicted"/>
<reference evidence="2" key="1">
    <citation type="submission" date="2016-12" db="EMBL/GenBank/DDBJ databases">
        <authorList>
            <person name="Varghese N."/>
            <person name="Submissions S."/>
        </authorList>
    </citation>
    <scope>NUCLEOTIDE SEQUENCE [LARGE SCALE GENOMIC DNA]</scope>
    <source>
        <strain evidence="2">DSM 18830</strain>
    </source>
</reference>
<sequence length="74" mass="8951">MKNKIFNFFKELFIEQIKAFALSNFPLQVTNQTKTFHLIKIKKGRIREIRVYDINHKRVFNFRVLQDGNILIKP</sequence>
<evidence type="ECO:0000313" key="2">
    <source>
        <dbReference type="Proteomes" id="UP000184611"/>
    </source>
</evidence>
<dbReference type="EMBL" id="FRYK01000002">
    <property type="protein sequence ID" value="SHO72871.1"/>
    <property type="molecule type" value="Genomic_DNA"/>
</dbReference>
<gene>
    <name evidence="1" type="ORF">SAMN05443547_1215</name>
</gene>
<organism evidence="1 2">
    <name type="scientific">Flavobacterium cucumis</name>
    <dbReference type="NCBI Taxonomy" id="416016"/>
    <lineage>
        <taxon>Bacteria</taxon>
        <taxon>Pseudomonadati</taxon>
        <taxon>Bacteroidota</taxon>
        <taxon>Flavobacteriia</taxon>
        <taxon>Flavobacteriales</taxon>
        <taxon>Flavobacteriaceae</taxon>
        <taxon>Flavobacterium</taxon>
    </lineage>
</organism>
<dbReference type="AlphaFoldDB" id="A0A1M7ZVG2"/>
<dbReference type="Proteomes" id="UP000184611">
    <property type="component" value="Unassembled WGS sequence"/>
</dbReference>